<gene>
    <name evidence="1" type="ORF">NCTC10138_01384</name>
</gene>
<organism evidence="1 2">
    <name type="scientific">Haploplasma axanthum</name>
    <name type="common">Acholeplasma axanthum</name>
    <dbReference type="NCBI Taxonomy" id="29552"/>
    <lineage>
        <taxon>Bacteria</taxon>
        <taxon>Bacillati</taxon>
        <taxon>Mycoplasmatota</taxon>
        <taxon>Mollicutes</taxon>
        <taxon>Acholeplasmatales</taxon>
        <taxon>Acholeplasmataceae</taxon>
        <taxon>Haploplasma</taxon>
    </lineage>
</organism>
<dbReference type="KEGG" id="aaxa:NCTC10138_01384"/>
<keyword evidence="2" id="KW-1185">Reference proteome</keyword>
<protein>
    <submittedName>
        <fullName evidence="1">Uncharacterized protein</fullName>
    </submittedName>
</protein>
<proteinExistence type="predicted"/>
<dbReference type="AlphaFoldDB" id="A0A449BEZ3"/>
<name>A0A449BEZ3_HAPAX</name>
<dbReference type="STRING" id="1278311.GCA_000428705_00076"/>
<dbReference type="OrthoDB" id="9924409at2"/>
<dbReference type="EMBL" id="LR215048">
    <property type="protein sequence ID" value="VEU80995.1"/>
    <property type="molecule type" value="Genomic_DNA"/>
</dbReference>
<sequence>MHKNISINKYEYSLRRVDELNEVLLEKERELKNTQGFINRFKLNLEVKRLYKQISEYGSEVLEYEYNKANKIFN</sequence>
<dbReference type="Proteomes" id="UP000289841">
    <property type="component" value="Chromosome"/>
</dbReference>
<evidence type="ECO:0000313" key="2">
    <source>
        <dbReference type="Proteomes" id="UP000289841"/>
    </source>
</evidence>
<evidence type="ECO:0000313" key="1">
    <source>
        <dbReference type="EMBL" id="VEU80995.1"/>
    </source>
</evidence>
<accession>A0A449BEZ3</accession>
<dbReference type="RefSeq" id="WP_026389917.1">
    <property type="nucleotide sequence ID" value="NZ_LR215048.1"/>
</dbReference>
<reference evidence="1 2" key="1">
    <citation type="submission" date="2019-01" db="EMBL/GenBank/DDBJ databases">
        <authorList>
            <consortium name="Pathogen Informatics"/>
        </authorList>
    </citation>
    <scope>NUCLEOTIDE SEQUENCE [LARGE SCALE GENOMIC DNA]</scope>
    <source>
        <strain evidence="1 2">NCTC10138</strain>
    </source>
</reference>